<reference evidence="9 10" key="1">
    <citation type="submission" date="2011-11" db="EMBL/GenBank/DDBJ databases">
        <title>Complete sequence of Granulicella mallensis MP5ACTX8.</title>
        <authorList>
            <consortium name="US DOE Joint Genome Institute"/>
            <person name="Lucas S."/>
            <person name="Copeland A."/>
            <person name="Lapidus A."/>
            <person name="Cheng J.-F."/>
            <person name="Goodwin L."/>
            <person name="Pitluck S."/>
            <person name="Peters L."/>
            <person name="Lu M."/>
            <person name="Detter J.C."/>
            <person name="Han C."/>
            <person name="Tapia R."/>
            <person name="Land M."/>
            <person name="Hauser L."/>
            <person name="Kyrpides N."/>
            <person name="Ivanova N."/>
            <person name="Mikhailova N."/>
            <person name="Pagani I."/>
            <person name="Rawat S."/>
            <person name="Mannisto M."/>
            <person name="Haggblom M."/>
            <person name="Woyke T."/>
        </authorList>
    </citation>
    <scope>NUCLEOTIDE SEQUENCE [LARGE SCALE GENOMIC DNA]</scope>
    <source>
        <strain evidence="10">ATCC BAA-1857 / DSM 23137 / MP5ACTX8</strain>
    </source>
</reference>
<gene>
    <name evidence="9" type="ordered locus">AciX8_2142</name>
</gene>
<proteinExistence type="inferred from homology"/>
<evidence type="ECO:0000256" key="4">
    <source>
        <dbReference type="ARBA" id="ARBA00022801"/>
    </source>
</evidence>
<dbReference type="OrthoDB" id="9807329at2"/>
<dbReference type="CDD" id="cd07025">
    <property type="entry name" value="Peptidase_S66"/>
    <property type="match status" value="1"/>
</dbReference>
<feature type="active site" description="Charge relay system" evidence="6">
    <location>
        <position position="271"/>
    </location>
</feature>
<dbReference type="InterPro" id="IPR003507">
    <property type="entry name" value="S66_fam"/>
</dbReference>
<dbReference type="Pfam" id="PF17676">
    <property type="entry name" value="Peptidase_S66C"/>
    <property type="match status" value="1"/>
</dbReference>
<dbReference type="InterPro" id="IPR040921">
    <property type="entry name" value="Peptidase_S66C"/>
</dbReference>
<dbReference type="AlphaFoldDB" id="G8NUM0"/>
<evidence type="ECO:0000256" key="5">
    <source>
        <dbReference type="ARBA" id="ARBA00022825"/>
    </source>
</evidence>
<comment type="similarity">
    <text evidence="1">Belongs to the peptidase S66 family.</text>
</comment>
<evidence type="ECO:0000256" key="2">
    <source>
        <dbReference type="ARBA" id="ARBA00022645"/>
    </source>
</evidence>
<dbReference type="RefSeq" id="WP_014265349.1">
    <property type="nucleotide sequence ID" value="NC_016631.1"/>
</dbReference>
<sequence length="297" mass="32289">MLLRQGSRVAVVSPASAAKAELVESGVERLRGFGYEPVVMPHALARGPLYYAGTAEQRVADLHAAFADASIEGVLCTRGGWGSAELLPLLDRELICANPKVFVGYSDHTSLHTWFWNECGMRTFYAPMVAADWSKDDGVDERTWRAAIEGHGAWNVGAEDGLRVLRNGSAEGRLLGGCLAILEAGLGTPWSLKLEEPTVLFVEDIGTKPYQWDRMLQHLKFAGMMKNVRGVVLGDMSANVQPNEMELLEAACVHALRDFEGPITIGLQSGHVSTRNRSVPLGAWVAMKEAEMKEVAG</sequence>
<dbReference type="GO" id="GO:0004180">
    <property type="term" value="F:carboxypeptidase activity"/>
    <property type="evidence" value="ECO:0007669"/>
    <property type="project" value="UniProtKB-KW"/>
</dbReference>
<feature type="domain" description="LD-carboxypeptidase N-terminal" evidence="7">
    <location>
        <begin position="9"/>
        <end position="126"/>
    </location>
</feature>
<accession>G8NUM0</accession>
<dbReference type="InterPro" id="IPR029062">
    <property type="entry name" value="Class_I_gatase-like"/>
</dbReference>
<dbReference type="KEGG" id="gma:AciX8_2142"/>
<name>G8NUM0_GRAMM</name>
<evidence type="ECO:0000313" key="9">
    <source>
        <dbReference type="EMBL" id="AEU36471.1"/>
    </source>
</evidence>
<dbReference type="PANTHER" id="PTHR30237">
    <property type="entry name" value="MURAMOYLTETRAPEPTIDE CARBOXYPEPTIDASE"/>
    <property type="match status" value="1"/>
</dbReference>
<dbReference type="InterPro" id="IPR027461">
    <property type="entry name" value="Carboxypeptidase_A_C_sf"/>
</dbReference>
<evidence type="ECO:0000259" key="7">
    <source>
        <dbReference type="Pfam" id="PF02016"/>
    </source>
</evidence>
<dbReference type="Gene3D" id="3.50.30.60">
    <property type="entry name" value="LD-carboxypeptidase A C-terminal domain-like"/>
    <property type="match status" value="1"/>
</dbReference>
<organism evidence="9 10">
    <name type="scientific">Granulicella mallensis (strain ATCC BAA-1857 / DSM 23137 / MP5ACTX8)</name>
    <dbReference type="NCBI Taxonomy" id="682795"/>
    <lineage>
        <taxon>Bacteria</taxon>
        <taxon>Pseudomonadati</taxon>
        <taxon>Acidobacteriota</taxon>
        <taxon>Terriglobia</taxon>
        <taxon>Terriglobales</taxon>
        <taxon>Acidobacteriaceae</taxon>
        <taxon>Granulicella</taxon>
    </lineage>
</organism>
<dbReference type="InterPro" id="IPR027478">
    <property type="entry name" value="LdcA_N"/>
</dbReference>
<evidence type="ECO:0000256" key="6">
    <source>
        <dbReference type="PIRSR" id="PIRSR028757-1"/>
    </source>
</evidence>
<feature type="active site" description="Nucleophile" evidence="6">
    <location>
        <position position="106"/>
    </location>
</feature>
<protein>
    <submittedName>
        <fullName evidence="9">Peptidase U61 LD-carboxypeptidase A</fullName>
    </submittedName>
</protein>
<dbReference type="Proteomes" id="UP000007113">
    <property type="component" value="Chromosome"/>
</dbReference>
<dbReference type="EMBL" id="CP003130">
    <property type="protein sequence ID" value="AEU36471.1"/>
    <property type="molecule type" value="Genomic_DNA"/>
</dbReference>
<keyword evidence="4" id="KW-0378">Hydrolase</keyword>
<evidence type="ECO:0000259" key="8">
    <source>
        <dbReference type="Pfam" id="PF17676"/>
    </source>
</evidence>
<dbReference type="MEROPS" id="S66.001"/>
<evidence type="ECO:0000256" key="3">
    <source>
        <dbReference type="ARBA" id="ARBA00022670"/>
    </source>
</evidence>
<dbReference type="SUPFAM" id="SSF141986">
    <property type="entry name" value="LD-carboxypeptidase A C-terminal domain-like"/>
    <property type="match status" value="1"/>
</dbReference>
<dbReference type="Gene3D" id="3.40.50.10740">
    <property type="entry name" value="Class I glutamine amidotransferase-like"/>
    <property type="match status" value="1"/>
</dbReference>
<keyword evidence="2 9" id="KW-0121">Carboxypeptidase</keyword>
<dbReference type="GO" id="GO:0008236">
    <property type="term" value="F:serine-type peptidase activity"/>
    <property type="evidence" value="ECO:0007669"/>
    <property type="project" value="UniProtKB-KW"/>
</dbReference>
<feature type="active site" description="Charge relay system" evidence="6">
    <location>
        <position position="203"/>
    </location>
</feature>
<dbReference type="eggNOG" id="COG1619">
    <property type="taxonomic scope" value="Bacteria"/>
</dbReference>
<dbReference type="HOGENOM" id="CLU_034346_3_1_0"/>
<keyword evidence="10" id="KW-1185">Reference proteome</keyword>
<dbReference type="PIRSF" id="PIRSF028757">
    <property type="entry name" value="LD-carboxypeptidase"/>
    <property type="match status" value="1"/>
</dbReference>
<evidence type="ECO:0000256" key="1">
    <source>
        <dbReference type="ARBA" id="ARBA00010233"/>
    </source>
</evidence>
<feature type="domain" description="LD-carboxypeptidase C-terminal" evidence="8">
    <location>
        <begin position="171"/>
        <end position="286"/>
    </location>
</feature>
<dbReference type="SUPFAM" id="SSF52317">
    <property type="entry name" value="Class I glutamine amidotransferase-like"/>
    <property type="match status" value="1"/>
</dbReference>
<evidence type="ECO:0000313" key="10">
    <source>
        <dbReference type="Proteomes" id="UP000007113"/>
    </source>
</evidence>
<dbReference type="STRING" id="682795.AciX8_2142"/>
<dbReference type="InterPro" id="IPR040449">
    <property type="entry name" value="Peptidase_S66_N"/>
</dbReference>
<dbReference type="PANTHER" id="PTHR30237:SF2">
    <property type="entry name" value="MUREIN TETRAPEPTIDE CARBOXYPEPTIDASE"/>
    <property type="match status" value="1"/>
</dbReference>
<dbReference type="Pfam" id="PF02016">
    <property type="entry name" value="Peptidase_S66"/>
    <property type="match status" value="1"/>
</dbReference>
<dbReference type="GO" id="GO:0006508">
    <property type="term" value="P:proteolysis"/>
    <property type="evidence" value="ECO:0007669"/>
    <property type="project" value="UniProtKB-KW"/>
</dbReference>
<keyword evidence="3" id="KW-0645">Protease</keyword>
<keyword evidence="5" id="KW-0720">Serine protease</keyword>